<feature type="region of interest" description="Disordered" evidence="1">
    <location>
        <begin position="169"/>
        <end position="190"/>
    </location>
</feature>
<reference evidence="3" key="1">
    <citation type="submission" date="2023-09" db="UniProtKB">
        <authorList>
            <consortium name="Ensembl"/>
        </authorList>
    </citation>
    <scope>IDENTIFICATION</scope>
</reference>
<dbReference type="Gene3D" id="1.10.10.60">
    <property type="entry name" value="Homeodomain-like"/>
    <property type="match status" value="1"/>
</dbReference>
<proteinExistence type="predicted"/>
<dbReference type="AlphaFoldDB" id="A0A3B4FP98"/>
<protein>
    <recommendedName>
        <fullName evidence="2">Myb/SANT-like DNA-binding domain-containing protein</fullName>
    </recommendedName>
</protein>
<dbReference type="PANTHER" id="PTHR47595">
    <property type="entry name" value="HEAT SHOCK 70 KDA PROTEIN 14"/>
    <property type="match status" value="1"/>
</dbReference>
<dbReference type="Ensembl" id="ENSPNYT00000012676.1">
    <property type="protein sequence ID" value="ENSPNYP00000012372.1"/>
    <property type="gene ID" value="ENSPNYG00000009385.1"/>
</dbReference>
<evidence type="ECO:0000256" key="1">
    <source>
        <dbReference type="SAM" id="MobiDB-lite"/>
    </source>
</evidence>
<dbReference type="PANTHER" id="PTHR47595:SF1">
    <property type="entry name" value="MYB_SANT-LIKE DNA-BINDING DOMAIN-CONTAINING PROTEIN"/>
    <property type="match status" value="1"/>
</dbReference>
<evidence type="ECO:0000259" key="2">
    <source>
        <dbReference type="Pfam" id="PF13837"/>
    </source>
</evidence>
<dbReference type="GeneTree" id="ENSGT00940000176275"/>
<organism evidence="3">
    <name type="scientific">Pundamilia nyererei</name>
    <dbReference type="NCBI Taxonomy" id="303518"/>
    <lineage>
        <taxon>Eukaryota</taxon>
        <taxon>Metazoa</taxon>
        <taxon>Chordata</taxon>
        <taxon>Craniata</taxon>
        <taxon>Vertebrata</taxon>
        <taxon>Euteleostomi</taxon>
        <taxon>Actinopterygii</taxon>
        <taxon>Neopterygii</taxon>
        <taxon>Teleostei</taxon>
        <taxon>Neoteleostei</taxon>
        <taxon>Acanthomorphata</taxon>
        <taxon>Ovalentaria</taxon>
        <taxon>Cichlomorphae</taxon>
        <taxon>Cichliformes</taxon>
        <taxon>Cichlidae</taxon>
        <taxon>African cichlids</taxon>
        <taxon>Pseudocrenilabrinae</taxon>
        <taxon>Haplochromini</taxon>
        <taxon>Pundamilia</taxon>
    </lineage>
</organism>
<accession>A0A3B4FP98</accession>
<name>A0A3B4FP98_9CICH</name>
<dbReference type="Pfam" id="PF13837">
    <property type="entry name" value="Myb_DNA-bind_4"/>
    <property type="match status" value="1"/>
</dbReference>
<feature type="compositionally biased region" description="Polar residues" evidence="1">
    <location>
        <begin position="172"/>
        <end position="190"/>
    </location>
</feature>
<dbReference type="InterPro" id="IPR044822">
    <property type="entry name" value="Myb_DNA-bind_4"/>
</dbReference>
<evidence type="ECO:0000313" key="3">
    <source>
        <dbReference type="Ensembl" id="ENSPNYP00000012372.1"/>
    </source>
</evidence>
<dbReference type="STRING" id="303518.ENSPNYP00000012372"/>
<sequence length="190" mass="21379">MEPLVHWSHEETRVLIGVWSEEKIQRDLEESFRNETVYREMSGRLAALGISRSAKQCRAKIKKLKQEYRNTRRHGERSEAVTKTFRWYDAMDTIMGDKSARTQSRERPSSVVLEVMVPDVEASPPAVTDTPESCTTSTHSLQLTLPRPKACPAGIPQVSSFYSVQLHEFDGPSTSNPVTSTAVQTSIKGK</sequence>
<dbReference type="FunFam" id="1.10.10.60:FF:000032">
    <property type="entry name" value="Zinc finger and SCAN domain-containing 20"/>
    <property type="match status" value="1"/>
</dbReference>
<feature type="domain" description="Myb/SANT-like DNA-binding" evidence="2">
    <location>
        <begin position="6"/>
        <end position="93"/>
    </location>
</feature>